<keyword evidence="4" id="KW-1185">Reference proteome</keyword>
<dbReference type="SMART" id="SM00347">
    <property type="entry name" value="HTH_MARR"/>
    <property type="match status" value="1"/>
</dbReference>
<evidence type="ECO:0000313" key="3">
    <source>
        <dbReference type="EMBL" id="PXX70839.1"/>
    </source>
</evidence>
<dbReference type="RefSeq" id="WP_051186709.1">
    <property type="nucleotide sequence ID" value="NZ_QJKF01000001.1"/>
</dbReference>
<dbReference type="SUPFAM" id="SSF46785">
    <property type="entry name" value="Winged helix' DNA-binding domain"/>
    <property type="match status" value="1"/>
</dbReference>
<protein>
    <submittedName>
        <fullName evidence="3">MarR family protein</fullName>
    </submittedName>
</protein>
<reference evidence="3 4" key="1">
    <citation type="submission" date="2018-05" db="EMBL/GenBank/DDBJ databases">
        <title>Genomic Encyclopedia of Type Strains, Phase IV (KMG-IV): sequencing the most valuable type-strain genomes for metagenomic binning, comparative biology and taxonomic classification.</title>
        <authorList>
            <person name="Goeker M."/>
        </authorList>
    </citation>
    <scope>NUCLEOTIDE SEQUENCE [LARGE SCALE GENOMIC DNA]</scope>
    <source>
        <strain evidence="3 4">DSM 44704</strain>
    </source>
</reference>
<dbReference type="GO" id="GO:0032196">
    <property type="term" value="P:transposition"/>
    <property type="evidence" value="ECO:0007669"/>
    <property type="project" value="TreeGrafter"/>
</dbReference>
<comment type="caution">
    <text evidence="3">The sequence shown here is derived from an EMBL/GenBank/DDBJ whole genome shotgun (WGS) entry which is preliminary data.</text>
</comment>
<organism evidence="3 4">
    <name type="scientific">Nocardia tenerifensis</name>
    <dbReference type="NCBI Taxonomy" id="228006"/>
    <lineage>
        <taxon>Bacteria</taxon>
        <taxon>Bacillati</taxon>
        <taxon>Actinomycetota</taxon>
        <taxon>Actinomycetes</taxon>
        <taxon>Mycobacteriales</taxon>
        <taxon>Nocardiaceae</taxon>
        <taxon>Nocardia</taxon>
    </lineage>
</organism>
<proteinExistence type="predicted"/>
<dbReference type="AlphaFoldDB" id="A0A318KDJ7"/>
<evidence type="ECO:0000313" key="4">
    <source>
        <dbReference type="Proteomes" id="UP000247569"/>
    </source>
</evidence>
<dbReference type="PANTHER" id="PTHR10948:SF23">
    <property type="entry name" value="TRANSPOSASE INSI FOR INSERTION SEQUENCE ELEMENT IS30A-RELATED"/>
    <property type="match status" value="1"/>
</dbReference>
<dbReference type="InterPro" id="IPR036388">
    <property type="entry name" value="WH-like_DNA-bd_sf"/>
</dbReference>
<sequence>MPGRRLTAADRRQIAAGLAQGLDYAAIARRLGRPTSTVSREIARNGGPARYRAELAQLATSHRARRRPPATRPVSAHPDPVRKSAFISDFTAALRQTGLPRTAAGVMACLFTAETGSHTAAELARQLRVSPATISLAVGLLEDQGLVRRERDGQSRRHRYFLDEAAGIRSAVVSARANQQVAATAQRGAALFGTGTPTGARLALAGRFLEQLGDDIMRSAERYWSAVIGPEIEHGQGEHAPTE</sequence>
<evidence type="ECO:0000256" key="1">
    <source>
        <dbReference type="SAM" id="MobiDB-lite"/>
    </source>
</evidence>
<dbReference type="InterPro" id="IPR011991">
    <property type="entry name" value="ArsR-like_HTH"/>
</dbReference>
<dbReference type="InterPro" id="IPR025246">
    <property type="entry name" value="IS30-like_HTH"/>
</dbReference>
<dbReference type="GO" id="GO:0005829">
    <property type="term" value="C:cytosol"/>
    <property type="evidence" value="ECO:0007669"/>
    <property type="project" value="TreeGrafter"/>
</dbReference>
<accession>A0A318KDJ7</accession>
<dbReference type="PANTHER" id="PTHR10948">
    <property type="entry name" value="TRANSPOSASE"/>
    <property type="match status" value="1"/>
</dbReference>
<gene>
    <name evidence="3" type="ORF">DFR70_101260</name>
</gene>
<dbReference type="EMBL" id="QJKF01000001">
    <property type="protein sequence ID" value="PXX70839.1"/>
    <property type="molecule type" value="Genomic_DNA"/>
</dbReference>
<dbReference type="Pfam" id="PF12802">
    <property type="entry name" value="MarR_2"/>
    <property type="match status" value="1"/>
</dbReference>
<dbReference type="InterPro" id="IPR036390">
    <property type="entry name" value="WH_DNA-bd_sf"/>
</dbReference>
<dbReference type="Proteomes" id="UP000247569">
    <property type="component" value="Unassembled WGS sequence"/>
</dbReference>
<dbReference type="InterPro" id="IPR051917">
    <property type="entry name" value="Transposase-Integrase"/>
</dbReference>
<feature type="domain" description="HTH marR-type" evidence="2">
    <location>
        <begin position="92"/>
        <end position="187"/>
    </location>
</feature>
<dbReference type="InterPro" id="IPR000835">
    <property type="entry name" value="HTH_MarR-typ"/>
</dbReference>
<evidence type="ECO:0000259" key="2">
    <source>
        <dbReference type="SMART" id="SM00347"/>
    </source>
</evidence>
<dbReference type="CDD" id="cd00090">
    <property type="entry name" value="HTH_ARSR"/>
    <property type="match status" value="1"/>
</dbReference>
<dbReference type="Pfam" id="PF13936">
    <property type="entry name" value="HTH_38"/>
    <property type="match status" value="1"/>
</dbReference>
<dbReference type="GO" id="GO:0003700">
    <property type="term" value="F:DNA-binding transcription factor activity"/>
    <property type="evidence" value="ECO:0007669"/>
    <property type="project" value="InterPro"/>
</dbReference>
<feature type="region of interest" description="Disordered" evidence="1">
    <location>
        <begin position="60"/>
        <end position="80"/>
    </location>
</feature>
<dbReference type="Gene3D" id="1.10.10.10">
    <property type="entry name" value="Winged helix-like DNA-binding domain superfamily/Winged helix DNA-binding domain"/>
    <property type="match status" value="2"/>
</dbReference>
<name>A0A318KDJ7_9NOCA</name>
<dbReference type="GO" id="GO:0004803">
    <property type="term" value="F:transposase activity"/>
    <property type="evidence" value="ECO:0007669"/>
    <property type="project" value="TreeGrafter"/>
</dbReference>
<dbReference type="OrthoDB" id="4823987at2"/>